<dbReference type="AlphaFoldDB" id="A0A5C7GUT8"/>
<dbReference type="Proteomes" id="UP000323000">
    <property type="component" value="Chromosome 13"/>
</dbReference>
<comment type="caution">
    <text evidence="2">The sequence shown here is derived from an EMBL/GenBank/DDBJ whole genome shotgun (WGS) entry which is preliminary data.</text>
</comment>
<proteinExistence type="predicted"/>
<name>A0A5C7GUT8_9ROSI</name>
<sequence length="144" mass="15628">MVSICLNRNRSEFSGKRHREDGESEESCPKRRAKAQDSVAVETYGEETKATAKIADAIRYESNTEATKVAVDHVAANTIRLLIAGSQACCLVKNIEKLRNSSGAPNQLPALCESAHESDRVVQVSFCSNCLSLAVSMESSIISH</sequence>
<dbReference type="EMBL" id="VAHF01000013">
    <property type="protein sequence ID" value="TXG48438.1"/>
    <property type="molecule type" value="Genomic_DNA"/>
</dbReference>
<evidence type="ECO:0000256" key="1">
    <source>
        <dbReference type="SAM" id="MobiDB-lite"/>
    </source>
</evidence>
<evidence type="ECO:0000313" key="2">
    <source>
        <dbReference type="EMBL" id="TXG48438.1"/>
    </source>
</evidence>
<organism evidence="2 3">
    <name type="scientific">Acer yangbiense</name>
    <dbReference type="NCBI Taxonomy" id="1000413"/>
    <lineage>
        <taxon>Eukaryota</taxon>
        <taxon>Viridiplantae</taxon>
        <taxon>Streptophyta</taxon>
        <taxon>Embryophyta</taxon>
        <taxon>Tracheophyta</taxon>
        <taxon>Spermatophyta</taxon>
        <taxon>Magnoliopsida</taxon>
        <taxon>eudicotyledons</taxon>
        <taxon>Gunneridae</taxon>
        <taxon>Pentapetalae</taxon>
        <taxon>rosids</taxon>
        <taxon>malvids</taxon>
        <taxon>Sapindales</taxon>
        <taxon>Sapindaceae</taxon>
        <taxon>Hippocastanoideae</taxon>
        <taxon>Acereae</taxon>
        <taxon>Acer</taxon>
    </lineage>
</organism>
<accession>A0A5C7GUT8</accession>
<gene>
    <name evidence="2" type="ORF">EZV62_027732</name>
</gene>
<evidence type="ECO:0000313" key="3">
    <source>
        <dbReference type="Proteomes" id="UP000323000"/>
    </source>
</evidence>
<feature type="region of interest" description="Disordered" evidence="1">
    <location>
        <begin position="13"/>
        <end position="34"/>
    </location>
</feature>
<reference evidence="3" key="1">
    <citation type="journal article" date="2019" name="Gigascience">
        <title>De novo genome assembly of the endangered Acer yangbiense, a plant species with extremely small populations endemic to Yunnan Province, China.</title>
        <authorList>
            <person name="Yang J."/>
            <person name="Wariss H.M."/>
            <person name="Tao L."/>
            <person name="Zhang R."/>
            <person name="Yun Q."/>
            <person name="Hollingsworth P."/>
            <person name="Dao Z."/>
            <person name="Luo G."/>
            <person name="Guo H."/>
            <person name="Ma Y."/>
            <person name="Sun W."/>
        </authorList>
    </citation>
    <scope>NUCLEOTIDE SEQUENCE [LARGE SCALE GENOMIC DNA]</scope>
    <source>
        <strain evidence="3">cv. Malutang</strain>
    </source>
</reference>
<keyword evidence="3" id="KW-1185">Reference proteome</keyword>
<protein>
    <submittedName>
        <fullName evidence="2">Uncharacterized protein</fullName>
    </submittedName>
</protein>
<dbReference type="OrthoDB" id="442947at2759"/>